<reference evidence="1" key="3">
    <citation type="submission" date="2023-02" db="EMBL/GenBank/DDBJ databases">
        <title>Proposal of a novel subspecies: Alicyclobacillus hesperidum subspecies aegle.</title>
        <authorList>
            <person name="Goto K."/>
            <person name="Fujii T."/>
            <person name="Yasui K."/>
            <person name="Mochida K."/>
            <person name="Kato-Tanaka Y."/>
            <person name="Morohoshi S."/>
            <person name="An S.Y."/>
            <person name="Kasai H."/>
            <person name="Yokota A."/>
        </authorList>
    </citation>
    <scope>NUCLEOTIDE SEQUENCE</scope>
    <source>
        <strain evidence="1">DSM 12766</strain>
    </source>
</reference>
<evidence type="ECO:0000313" key="1">
    <source>
        <dbReference type="EMBL" id="GLV14117.1"/>
    </source>
</evidence>
<dbReference type="EMBL" id="FNOJ01000007">
    <property type="protein sequence ID" value="SDW52172.1"/>
    <property type="molecule type" value="Genomic_DNA"/>
</dbReference>
<sequence>MRPTSPTSVSLMFEQAIISGQPEQVQQLMTPLTRNTFTRADFNVLRQYIGGGRAASDVATLKTYEVLTFGNGHSVTLWISNFNNDGIWEIQRFIKGSAFASDDQ</sequence>
<reference evidence="2" key="2">
    <citation type="submission" date="2016-10" db="EMBL/GenBank/DDBJ databases">
        <authorList>
            <person name="de Groot N.N."/>
        </authorList>
    </citation>
    <scope>NUCLEOTIDE SEQUENCE [LARGE SCALE GENOMIC DNA]</scope>
    <source>
        <strain evidence="2">DSM 12489</strain>
    </source>
</reference>
<dbReference type="Proteomes" id="UP000182589">
    <property type="component" value="Unassembled WGS sequence"/>
</dbReference>
<evidence type="ECO:0008006" key="4">
    <source>
        <dbReference type="Google" id="ProtNLM"/>
    </source>
</evidence>
<keyword evidence="3" id="KW-1185">Reference proteome</keyword>
<gene>
    <name evidence="1" type="ORF">Heshes_18010</name>
    <name evidence="2" type="ORF">SAMN04489725_10787</name>
</gene>
<reference evidence="3" key="1">
    <citation type="submission" date="2016-10" db="EMBL/GenBank/DDBJ databases">
        <authorList>
            <person name="Varghese N."/>
        </authorList>
    </citation>
    <scope>NUCLEOTIDE SEQUENCE [LARGE SCALE GENOMIC DNA]</scope>
    <source>
        <strain evidence="3">DSM 12489</strain>
    </source>
</reference>
<dbReference type="AlphaFoldDB" id="A0A1H2U7K8"/>
<dbReference type="Proteomes" id="UP001157137">
    <property type="component" value="Unassembled WGS sequence"/>
</dbReference>
<organism evidence="2 3">
    <name type="scientific">Alicyclobacillus hesperidum</name>
    <dbReference type="NCBI Taxonomy" id="89784"/>
    <lineage>
        <taxon>Bacteria</taxon>
        <taxon>Bacillati</taxon>
        <taxon>Bacillota</taxon>
        <taxon>Bacilli</taxon>
        <taxon>Bacillales</taxon>
        <taxon>Alicyclobacillaceae</taxon>
        <taxon>Alicyclobacillus</taxon>
    </lineage>
</organism>
<protein>
    <recommendedName>
        <fullName evidence="4">DUF4878 domain-containing protein</fullName>
    </recommendedName>
</protein>
<evidence type="ECO:0000313" key="3">
    <source>
        <dbReference type="Proteomes" id="UP000182589"/>
    </source>
</evidence>
<proteinExistence type="predicted"/>
<accession>A0A1H2U7K8</accession>
<dbReference type="EMBL" id="BSRA01000009">
    <property type="protein sequence ID" value="GLV14117.1"/>
    <property type="molecule type" value="Genomic_DNA"/>
</dbReference>
<evidence type="ECO:0000313" key="2">
    <source>
        <dbReference type="EMBL" id="SDW52172.1"/>
    </source>
</evidence>
<name>A0A1H2U7K8_9BACL</name>